<dbReference type="PANTHER" id="PTHR38924:SF2">
    <property type="entry name" value="CHROMOSOME UNDETERMINED SCAFFOLD_10, WHOLE GENOME SHOTGUN SEQUENCE"/>
    <property type="match status" value="1"/>
</dbReference>
<feature type="domain" description="UBR-type" evidence="4">
    <location>
        <begin position="52"/>
        <end position="103"/>
    </location>
</feature>
<dbReference type="InterPro" id="IPR003126">
    <property type="entry name" value="Znf_UBR"/>
</dbReference>
<evidence type="ECO:0000313" key="6">
    <source>
        <dbReference type="Proteomes" id="UP000683925"/>
    </source>
</evidence>
<evidence type="ECO:0000313" key="5">
    <source>
        <dbReference type="EMBL" id="CAD8215146.1"/>
    </source>
</evidence>
<dbReference type="AlphaFoldDB" id="A0A8S1YJY0"/>
<dbReference type="GO" id="GO:0008270">
    <property type="term" value="F:zinc ion binding"/>
    <property type="evidence" value="ECO:0007669"/>
    <property type="project" value="UniProtKB-KW"/>
</dbReference>
<gene>
    <name evidence="5" type="ORF">POCTA_138.1.T2090003</name>
</gene>
<dbReference type="Proteomes" id="UP000683925">
    <property type="component" value="Unassembled WGS sequence"/>
</dbReference>
<evidence type="ECO:0000256" key="2">
    <source>
        <dbReference type="ARBA" id="ARBA00022771"/>
    </source>
</evidence>
<dbReference type="PANTHER" id="PTHR38924">
    <property type="entry name" value="ASPARAGINE AND ASPARTATE RICH PROTEIN 1"/>
    <property type="match status" value="1"/>
</dbReference>
<sequence>MDIQKLINLILNTANSQLGKQDFELVQQVLNLTNQEFEDKIIRFQGTGFRTVCSAHLPKNALFYRCFDCSKEPTHIYCQECCIPQQHQNHVVTYHYANIGCCDSPFEIDIHNNNQKHQFLNNYLEKIWQRDLDILQWCHLNCCLNRPKKLLIIPVKRCSSSKMPSKF</sequence>
<keyword evidence="2" id="KW-0863">Zinc-finger</keyword>
<protein>
    <recommendedName>
        <fullName evidence="4">UBR-type domain-containing protein</fullName>
    </recommendedName>
</protein>
<accession>A0A8S1YJY0</accession>
<dbReference type="Pfam" id="PF02207">
    <property type="entry name" value="zf-UBR"/>
    <property type="match status" value="1"/>
</dbReference>
<proteinExistence type="predicted"/>
<dbReference type="OrthoDB" id="320381at2759"/>
<evidence type="ECO:0000256" key="1">
    <source>
        <dbReference type="ARBA" id="ARBA00022723"/>
    </source>
</evidence>
<keyword evidence="6" id="KW-1185">Reference proteome</keyword>
<dbReference type="OMA" id="HYANIGC"/>
<organism evidence="5 6">
    <name type="scientific">Paramecium octaurelia</name>
    <dbReference type="NCBI Taxonomy" id="43137"/>
    <lineage>
        <taxon>Eukaryota</taxon>
        <taxon>Sar</taxon>
        <taxon>Alveolata</taxon>
        <taxon>Ciliophora</taxon>
        <taxon>Intramacronucleata</taxon>
        <taxon>Oligohymenophorea</taxon>
        <taxon>Peniculida</taxon>
        <taxon>Parameciidae</taxon>
        <taxon>Paramecium</taxon>
    </lineage>
</organism>
<name>A0A8S1YJY0_PAROT</name>
<keyword evidence="3" id="KW-0862">Zinc</keyword>
<comment type="caution">
    <text evidence="5">The sequence shown here is derived from an EMBL/GenBank/DDBJ whole genome shotgun (WGS) entry which is preliminary data.</text>
</comment>
<keyword evidence="1" id="KW-0479">Metal-binding</keyword>
<dbReference type="EMBL" id="CAJJDP010000213">
    <property type="protein sequence ID" value="CAD8215146.1"/>
    <property type="molecule type" value="Genomic_DNA"/>
</dbReference>
<reference evidence="5" key="1">
    <citation type="submission" date="2021-01" db="EMBL/GenBank/DDBJ databases">
        <authorList>
            <consortium name="Genoscope - CEA"/>
            <person name="William W."/>
        </authorList>
    </citation>
    <scope>NUCLEOTIDE SEQUENCE</scope>
</reference>
<dbReference type="CDD" id="cd19670">
    <property type="entry name" value="UBR-box_UBR1_2_3"/>
    <property type="match status" value="1"/>
</dbReference>
<evidence type="ECO:0000259" key="4">
    <source>
        <dbReference type="Pfam" id="PF02207"/>
    </source>
</evidence>
<evidence type="ECO:0000256" key="3">
    <source>
        <dbReference type="ARBA" id="ARBA00022833"/>
    </source>
</evidence>